<dbReference type="Pfam" id="PF03726">
    <property type="entry name" value="PNPase"/>
    <property type="match status" value="1"/>
</dbReference>
<evidence type="ECO:0000259" key="10">
    <source>
        <dbReference type="PROSITE" id="PS50126"/>
    </source>
</evidence>
<dbReference type="InterPro" id="IPR027408">
    <property type="entry name" value="PNPase/RNase_PH_dom_sf"/>
</dbReference>
<dbReference type="InterPro" id="IPR036345">
    <property type="entry name" value="ExoRNase_PH_dom2_sf"/>
</dbReference>
<dbReference type="Pfam" id="PF01138">
    <property type="entry name" value="RNase_PH"/>
    <property type="match status" value="2"/>
</dbReference>
<dbReference type="RefSeq" id="WP_038261511.1">
    <property type="nucleotide sequence ID" value="NZ_QTUB01000001.1"/>
</dbReference>
<comment type="caution">
    <text evidence="11">The sequence shown here is derived from an EMBL/GenBank/DDBJ whole genome shotgun (WGS) entry which is preliminary data.</text>
</comment>
<dbReference type="CDD" id="cd11363">
    <property type="entry name" value="RNase_PH_PNPase_1"/>
    <property type="match status" value="1"/>
</dbReference>
<dbReference type="GO" id="GO:0006402">
    <property type="term" value="P:mRNA catabolic process"/>
    <property type="evidence" value="ECO:0007669"/>
    <property type="project" value="UniProtKB-UniRule"/>
</dbReference>
<comment type="cofactor">
    <cofactor evidence="9">
        <name>Mg(2+)</name>
        <dbReference type="ChEBI" id="CHEBI:18420"/>
    </cofactor>
</comment>
<dbReference type="PANTHER" id="PTHR11252">
    <property type="entry name" value="POLYRIBONUCLEOTIDE NUCLEOTIDYLTRANSFERASE"/>
    <property type="match status" value="1"/>
</dbReference>
<dbReference type="SUPFAM" id="SSF54791">
    <property type="entry name" value="Eukaryotic type KH-domain (KH-domain type I)"/>
    <property type="match status" value="1"/>
</dbReference>
<comment type="subunit">
    <text evidence="9">Component of the RNA degradosome, which is a multiprotein complex involved in RNA processing and mRNA degradation.</text>
</comment>
<dbReference type="Gene3D" id="3.30.230.70">
    <property type="entry name" value="GHMP Kinase, N-terminal domain"/>
    <property type="match status" value="2"/>
</dbReference>
<dbReference type="InterPro" id="IPR012162">
    <property type="entry name" value="PNPase"/>
</dbReference>
<dbReference type="AlphaFoldDB" id="A0A3D9UM89"/>
<dbReference type="InterPro" id="IPR015848">
    <property type="entry name" value="PNPase_PH_RNA-bd_bac/org-type"/>
</dbReference>
<dbReference type="GO" id="GO:0000175">
    <property type="term" value="F:3'-5'-RNA exonuclease activity"/>
    <property type="evidence" value="ECO:0007669"/>
    <property type="project" value="TreeGrafter"/>
</dbReference>
<dbReference type="HAMAP" id="MF_01595">
    <property type="entry name" value="PNPase"/>
    <property type="match status" value="1"/>
</dbReference>
<dbReference type="FunFam" id="2.40.50.140:FF:000023">
    <property type="entry name" value="Polyribonucleotide nucleotidyltransferase"/>
    <property type="match status" value="1"/>
</dbReference>
<dbReference type="GO" id="GO:0006396">
    <property type="term" value="P:RNA processing"/>
    <property type="evidence" value="ECO:0007669"/>
    <property type="project" value="InterPro"/>
</dbReference>
<dbReference type="Gene3D" id="3.30.1370.10">
    <property type="entry name" value="K Homology domain, type 1"/>
    <property type="match status" value="1"/>
</dbReference>
<dbReference type="Gene3D" id="2.40.50.140">
    <property type="entry name" value="Nucleic acid-binding proteins"/>
    <property type="match status" value="1"/>
</dbReference>
<dbReference type="NCBIfam" id="NF008805">
    <property type="entry name" value="PRK11824.1"/>
    <property type="match status" value="1"/>
</dbReference>
<comment type="subcellular location">
    <subcellularLocation>
        <location evidence="1 9">Cytoplasm</location>
    </subcellularLocation>
</comment>
<dbReference type="InterPro" id="IPR015847">
    <property type="entry name" value="ExoRNase_PH_dom2"/>
</dbReference>
<evidence type="ECO:0000256" key="6">
    <source>
        <dbReference type="ARBA" id="ARBA00022723"/>
    </source>
</evidence>
<evidence type="ECO:0000256" key="1">
    <source>
        <dbReference type="ARBA" id="ARBA00004496"/>
    </source>
</evidence>
<dbReference type="Pfam" id="PF00013">
    <property type="entry name" value="KH_1"/>
    <property type="match status" value="1"/>
</dbReference>
<dbReference type="CDD" id="cd11364">
    <property type="entry name" value="RNase_PH_PNPase_2"/>
    <property type="match status" value="1"/>
</dbReference>
<keyword evidence="8 9" id="KW-0694">RNA-binding</keyword>
<feature type="binding site" evidence="9">
    <location>
        <position position="490"/>
    </location>
    <ligand>
        <name>Mg(2+)</name>
        <dbReference type="ChEBI" id="CHEBI:18420"/>
    </ligand>
</feature>
<dbReference type="SUPFAM" id="SSF55666">
    <property type="entry name" value="Ribonuclease PH domain 2-like"/>
    <property type="match status" value="2"/>
</dbReference>
<dbReference type="EC" id="2.7.7.8" evidence="9"/>
<dbReference type="InterPro" id="IPR004088">
    <property type="entry name" value="KH_dom_type_1"/>
</dbReference>
<dbReference type="PIRSF" id="PIRSF005499">
    <property type="entry name" value="PNPase"/>
    <property type="match status" value="1"/>
</dbReference>
<dbReference type="SMART" id="SM00322">
    <property type="entry name" value="KH"/>
    <property type="match status" value="1"/>
</dbReference>
<evidence type="ECO:0000256" key="7">
    <source>
        <dbReference type="ARBA" id="ARBA00022842"/>
    </source>
</evidence>
<keyword evidence="6 9" id="KW-0479">Metal-binding</keyword>
<dbReference type="InterPro" id="IPR003029">
    <property type="entry name" value="S1_domain"/>
</dbReference>
<dbReference type="GO" id="GO:0003723">
    <property type="term" value="F:RNA binding"/>
    <property type="evidence" value="ECO:0007669"/>
    <property type="project" value="UniProtKB-UniRule"/>
</dbReference>
<dbReference type="SUPFAM" id="SSF46915">
    <property type="entry name" value="Polynucleotide phosphorylase/guanosine pentaphosphate synthase (PNPase/GPSI), domain 3"/>
    <property type="match status" value="1"/>
</dbReference>
<keyword evidence="7 9" id="KW-0460">Magnesium</keyword>
<reference evidence="11 12" key="1">
    <citation type="submission" date="2018-08" db="EMBL/GenBank/DDBJ databases">
        <title>Genomic Encyclopedia of Archaeal and Bacterial Type Strains, Phase II (KMG-II): from individual species to whole genera.</title>
        <authorList>
            <person name="Goeker M."/>
        </authorList>
    </citation>
    <scope>NUCLEOTIDE SEQUENCE [LARGE SCALE GENOMIC DNA]</scope>
    <source>
        <strain evidence="11 12">DSM 17905</strain>
    </source>
</reference>
<dbReference type="InterPro" id="IPR012340">
    <property type="entry name" value="NA-bd_OB-fold"/>
</dbReference>
<dbReference type="InterPro" id="IPR020568">
    <property type="entry name" value="Ribosomal_Su5_D2-typ_SF"/>
</dbReference>
<evidence type="ECO:0000313" key="12">
    <source>
        <dbReference type="Proteomes" id="UP000256294"/>
    </source>
</evidence>
<dbReference type="Proteomes" id="UP000256294">
    <property type="component" value="Unassembled WGS sequence"/>
</dbReference>
<keyword evidence="4 9" id="KW-0808">Transferase</keyword>
<keyword evidence="3 9" id="KW-0963">Cytoplasm</keyword>
<feature type="binding site" evidence="9">
    <location>
        <position position="496"/>
    </location>
    <ligand>
        <name>Mg(2+)</name>
        <dbReference type="ChEBI" id="CHEBI:18420"/>
    </ligand>
</feature>
<organism evidence="11 12">
    <name type="scientific">Xenorhabdus cabanillasii</name>
    <dbReference type="NCBI Taxonomy" id="351673"/>
    <lineage>
        <taxon>Bacteria</taxon>
        <taxon>Pseudomonadati</taxon>
        <taxon>Pseudomonadota</taxon>
        <taxon>Gammaproteobacteria</taxon>
        <taxon>Enterobacterales</taxon>
        <taxon>Morganellaceae</taxon>
        <taxon>Xenorhabdus</taxon>
    </lineage>
</organism>
<dbReference type="SUPFAM" id="SSF50249">
    <property type="entry name" value="Nucleic acid-binding proteins"/>
    <property type="match status" value="1"/>
</dbReference>
<dbReference type="FunFam" id="3.30.1370.10:FF:000001">
    <property type="entry name" value="Polyribonucleotide nucleotidyltransferase"/>
    <property type="match status" value="1"/>
</dbReference>
<dbReference type="InterPro" id="IPR036456">
    <property type="entry name" value="PNPase_PH_RNA-bd_sf"/>
</dbReference>
<dbReference type="FunFam" id="3.30.230.70:FF:000002">
    <property type="entry name" value="Polyribonucleotide nucleotidyltransferase"/>
    <property type="match status" value="1"/>
</dbReference>
<proteinExistence type="inferred from homology"/>
<dbReference type="InterPro" id="IPR001247">
    <property type="entry name" value="ExoRNase_PH_dom1"/>
</dbReference>
<keyword evidence="12" id="KW-1185">Reference proteome</keyword>
<dbReference type="InterPro" id="IPR004087">
    <property type="entry name" value="KH_dom"/>
</dbReference>
<dbReference type="SMART" id="SM00316">
    <property type="entry name" value="S1"/>
    <property type="match status" value="1"/>
</dbReference>
<dbReference type="InterPro" id="IPR036612">
    <property type="entry name" value="KH_dom_type_1_sf"/>
</dbReference>
<dbReference type="CDD" id="cd04472">
    <property type="entry name" value="S1_PNPase"/>
    <property type="match status" value="1"/>
</dbReference>
<accession>A0A3D9UM89</accession>
<dbReference type="CDD" id="cd02393">
    <property type="entry name" value="KH-I_PNPase"/>
    <property type="match status" value="1"/>
</dbReference>
<dbReference type="NCBIfam" id="TIGR03591">
    <property type="entry name" value="polynuc_phos"/>
    <property type="match status" value="1"/>
</dbReference>
<dbReference type="GO" id="GO:0005829">
    <property type="term" value="C:cytosol"/>
    <property type="evidence" value="ECO:0007669"/>
    <property type="project" value="TreeGrafter"/>
</dbReference>
<dbReference type="FunFam" id="3.30.230.70:FF:000001">
    <property type="entry name" value="Polyribonucleotide nucleotidyltransferase"/>
    <property type="match status" value="1"/>
</dbReference>
<dbReference type="GO" id="GO:0004654">
    <property type="term" value="F:polyribonucleotide nucleotidyltransferase activity"/>
    <property type="evidence" value="ECO:0007669"/>
    <property type="project" value="UniProtKB-UniRule"/>
</dbReference>
<dbReference type="Pfam" id="PF03725">
    <property type="entry name" value="RNase_PH_C"/>
    <property type="match status" value="1"/>
</dbReference>
<gene>
    <name evidence="9" type="primary">pnp</name>
    <name evidence="11" type="ORF">BDD26_0404</name>
</gene>
<evidence type="ECO:0000256" key="4">
    <source>
        <dbReference type="ARBA" id="ARBA00022679"/>
    </source>
</evidence>
<comment type="similarity">
    <text evidence="2 9">Belongs to the polyribonucleotide nucleotidyltransferase family.</text>
</comment>
<dbReference type="SUPFAM" id="SSF54211">
    <property type="entry name" value="Ribosomal protein S5 domain 2-like"/>
    <property type="match status" value="2"/>
</dbReference>
<protein>
    <recommendedName>
        <fullName evidence="9">Polyribonucleotide nucleotidyltransferase</fullName>
        <ecNumber evidence="9">2.7.7.8</ecNumber>
    </recommendedName>
    <alternativeName>
        <fullName evidence="9">Polynucleotide phosphorylase</fullName>
        <shortName evidence="9">PNPase</shortName>
    </alternativeName>
</protein>
<evidence type="ECO:0000256" key="3">
    <source>
        <dbReference type="ARBA" id="ARBA00022490"/>
    </source>
</evidence>
<evidence type="ECO:0000313" key="11">
    <source>
        <dbReference type="EMBL" id="REF25861.1"/>
    </source>
</evidence>
<comment type="function">
    <text evidence="9">Involved in mRNA degradation. Catalyzes the phosphorolysis of single-stranded polyribonucleotides processively in the 3'- to 5'-direction.</text>
</comment>
<dbReference type="PROSITE" id="PS50126">
    <property type="entry name" value="S1"/>
    <property type="match status" value="1"/>
</dbReference>
<evidence type="ECO:0000256" key="8">
    <source>
        <dbReference type="ARBA" id="ARBA00022884"/>
    </source>
</evidence>
<comment type="catalytic activity">
    <reaction evidence="9">
        <text>RNA(n+1) + phosphate = RNA(n) + a ribonucleoside 5'-diphosphate</text>
        <dbReference type="Rhea" id="RHEA:22096"/>
        <dbReference type="Rhea" id="RHEA-COMP:14527"/>
        <dbReference type="Rhea" id="RHEA-COMP:17342"/>
        <dbReference type="ChEBI" id="CHEBI:43474"/>
        <dbReference type="ChEBI" id="CHEBI:57930"/>
        <dbReference type="ChEBI" id="CHEBI:140395"/>
        <dbReference type="EC" id="2.7.7.8"/>
    </reaction>
</comment>
<name>A0A3D9UM89_9GAMM</name>
<evidence type="ECO:0000256" key="5">
    <source>
        <dbReference type="ARBA" id="ARBA00022695"/>
    </source>
</evidence>
<dbReference type="GO" id="GO:0000287">
    <property type="term" value="F:magnesium ion binding"/>
    <property type="evidence" value="ECO:0007669"/>
    <property type="project" value="UniProtKB-UniRule"/>
</dbReference>
<keyword evidence="5 9" id="KW-0548">Nucleotidyltransferase</keyword>
<dbReference type="PANTHER" id="PTHR11252:SF0">
    <property type="entry name" value="POLYRIBONUCLEOTIDE NUCLEOTIDYLTRANSFERASE 1, MITOCHONDRIAL"/>
    <property type="match status" value="1"/>
</dbReference>
<dbReference type="EMBL" id="QTUB01000001">
    <property type="protein sequence ID" value="REF25861.1"/>
    <property type="molecule type" value="Genomic_DNA"/>
</dbReference>
<dbReference type="Pfam" id="PF00575">
    <property type="entry name" value="S1"/>
    <property type="match status" value="1"/>
</dbReference>
<evidence type="ECO:0000256" key="9">
    <source>
        <dbReference type="HAMAP-Rule" id="MF_01595"/>
    </source>
</evidence>
<evidence type="ECO:0000256" key="2">
    <source>
        <dbReference type="ARBA" id="ARBA00007404"/>
    </source>
</evidence>
<sequence>MLNPIVRKFQYGQHTVTIETGMMARQATAAVMVNMDDTAVFVTVVGQKKVKPGQDFFPLTVNYQERTYAAGRIPGSFFRREGRPGEGETLVARLIDRPLRPLFPEGFLNEVQIIATVVSVNPQVHPDIVAMIGSSAALALSGIPFNGPIGAARVGYINDQYVLNPTSDELKNSRLDLVVAGTESAVLMVESEADLLTEEQMLGAVVFGHEQQQIVIDNINALAAEAGKEKWDWAPEPVNQSLHNRVAELAESRLGDAYRITEKQERYAQVDTIKEEVSAIILAEAAENSVELEETEVLEVLSVLEKNVVRGRVLRGEPRIDGREKDMVRALDVRTGVLPRTHGSSLFTRGETQALVTATLGTERDAQVIDELMGEYTDRFLFHYNFPPYSVGETGMVGSPKRREIGHGRLAKRGVLAVMPGINEFPYTVRVVSEITESNGSSSMASVCGASLALMDAGVPIKAAVAGIAMGLVKEGDNFVVLSDILGDEDHLGDMDFKVAGSRDGVSALQMDIKIEGITREIMQIALNQAKGARLHILNVMEQAIQSPRNDISEFAPRIHTIKINPDKIKDVIGKGGSVIRALTEETGTTIEIEDDGTVKIAATDGEKASHAIRRIEEITAEVEVGRIYTGKVTRIVDFGAFVAIGGGKEGLVHISQIADKRVEKVTDYLQIGQEVPVKVLEIDRQGRIRLSMKEAVVNTMLNITDEVSQSPESSVE</sequence>
<feature type="domain" description="S1 motif" evidence="10">
    <location>
        <begin position="626"/>
        <end position="694"/>
    </location>
</feature>
<dbReference type="PROSITE" id="PS50084">
    <property type="entry name" value="KH_TYPE_1"/>
    <property type="match status" value="1"/>
</dbReference>